<accession>A0A2U1V1J2</accession>
<protein>
    <submittedName>
        <fullName evidence="2">Uncharacterized protein</fullName>
    </submittedName>
</protein>
<sequence length="90" mass="9857">MRRAALLAGLALASLAPAQAPAQTTQPGIETRYEELTIPLQALLDDGWEIVDMAGNLGGIAYLLRKKGKWVTCQLVSRREDTRSRCMAMN</sequence>
<dbReference type="OrthoDB" id="7279267at2"/>
<keyword evidence="3" id="KW-1185">Reference proteome</keyword>
<comment type="caution">
    <text evidence="2">The sequence shown here is derived from an EMBL/GenBank/DDBJ whole genome shotgun (WGS) entry which is preliminary data.</text>
</comment>
<keyword evidence="1" id="KW-0732">Signal</keyword>
<evidence type="ECO:0000256" key="1">
    <source>
        <dbReference type="SAM" id="SignalP"/>
    </source>
</evidence>
<dbReference type="RefSeq" id="WP_109517933.1">
    <property type="nucleotide sequence ID" value="NZ_PDOA01000011.1"/>
</dbReference>
<proteinExistence type="predicted"/>
<evidence type="ECO:0000313" key="3">
    <source>
        <dbReference type="Proteomes" id="UP000245048"/>
    </source>
</evidence>
<gene>
    <name evidence="2" type="ORF">CR165_15855</name>
</gene>
<name>A0A2U1V1J2_9PROT</name>
<evidence type="ECO:0000313" key="2">
    <source>
        <dbReference type="EMBL" id="PWC27772.1"/>
    </source>
</evidence>
<reference evidence="3" key="1">
    <citation type="submission" date="2017-10" db="EMBL/GenBank/DDBJ databases">
        <authorList>
            <person name="Toshchakov S.V."/>
            <person name="Goeva M.A."/>
        </authorList>
    </citation>
    <scope>NUCLEOTIDE SEQUENCE [LARGE SCALE GENOMIC DNA]</scope>
    <source>
        <strain evidence="3">JR1/69-1-13</strain>
    </source>
</reference>
<dbReference type="Proteomes" id="UP000245048">
    <property type="component" value="Unassembled WGS sequence"/>
</dbReference>
<organism evidence="2 3">
    <name type="scientific">Teichococcus aestuarii</name>
    <dbReference type="NCBI Taxonomy" id="568898"/>
    <lineage>
        <taxon>Bacteria</taxon>
        <taxon>Pseudomonadati</taxon>
        <taxon>Pseudomonadota</taxon>
        <taxon>Alphaproteobacteria</taxon>
        <taxon>Acetobacterales</taxon>
        <taxon>Roseomonadaceae</taxon>
        <taxon>Roseomonas</taxon>
    </lineage>
</organism>
<feature type="signal peptide" evidence="1">
    <location>
        <begin position="1"/>
        <end position="22"/>
    </location>
</feature>
<dbReference type="EMBL" id="PDOA01000011">
    <property type="protein sequence ID" value="PWC27772.1"/>
    <property type="molecule type" value="Genomic_DNA"/>
</dbReference>
<dbReference type="AlphaFoldDB" id="A0A2U1V1J2"/>
<feature type="chain" id="PRO_5015700347" evidence="1">
    <location>
        <begin position="23"/>
        <end position="90"/>
    </location>
</feature>